<keyword evidence="9" id="KW-1185">Reference proteome</keyword>
<keyword evidence="2 6" id="KW-0812">Transmembrane</keyword>
<feature type="transmembrane region" description="Helical" evidence="6">
    <location>
        <begin position="229"/>
        <end position="246"/>
    </location>
</feature>
<dbReference type="GO" id="GO:0015297">
    <property type="term" value="F:antiporter activity"/>
    <property type="evidence" value="ECO:0007669"/>
    <property type="project" value="InterPro"/>
</dbReference>
<keyword evidence="3 6" id="KW-1133">Transmembrane helix</keyword>
<sequence length="462" mass="46923">MNEVWLLMGLLLLSYIGSFLVGGHALRGYGLPSGSEFVVLGFALGPFALGLVERSTLSMFEPVADVALGWLALVVGLGFGFSKEGRVGPARLALGVGLSLGVGAVVGIAVWVASGIFASELGARERTVLALGVGAACGETTRHAVAWVVERYRARGQLASLIDDLADSDDLGPLLIMGVAFALAPAAEGGLSIPVYVWTAITIGIGVALGLIAVVLLGSDFRLIQSWGVLLGTSLLTIGTTARFGLSPLLATFVMGVTIAGGSQHRGEIVAMVAPTERPVLLPVLLLAGAHLRPLEAPYLLPLACVALAARVLAKVGAGLVVRRVCPAAGATTATLGLGMLSCGAVAMSMGLGFSLRFPGKVGDAVLLCAAVATVFGEFVGPVSLRSLLRKAGEIAAVSEVPPRPSRWSASPDGARISEVSPIPAADVLATPLPGGVSLPGTTPLPAPQKLPTIPRPEDGSP</sequence>
<evidence type="ECO:0000256" key="1">
    <source>
        <dbReference type="ARBA" id="ARBA00004141"/>
    </source>
</evidence>
<dbReference type="GO" id="GO:1902600">
    <property type="term" value="P:proton transmembrane transport"/>
    <property type="evidence" value="ECO:0007669"/>
    <property type="project" value="InterPro"/>
</dbReference>
<feature type="transmembrane region" description="Helical" evidence="6">
    <location>
        <begin position="193"/>
        <end position="217"/>
    </location>
</feature>
<dbReference type="eggNOG" id="COG0475">
    <property type="taxonomic scope" value="Bacteria"/>
</dbReference>
<protein>
    <recommendedName>
        <fullName evidence="7">Cation/H+ exchanger transmembrane domain-containing protein</fullName>
    </recommendedName>
</protein>
<organism evidence="8 9">
    <name type="scientific">Chondromyces apiculatus DSM 436</name>
    <dbReference type="NCBI Taxonomy" id="1192034"/>
    <lineage>
        <taxon>Bacteria</taxon>
        <taxon>Pseudomonadati</taxon>
        <taxon>Myxococcota</taxon>
        <taxon>Polyangia</taxon>
        <taxon>Polyangiales</taxon>
        <taxon>Polyangiaceae</taxon>
        <taxon>Chondromyces</taxon>
    </lineage>
</organism>
<dbReference type="EMBL" id="ASRX01000008">
    <property type="protein sequence ID" value="EYF07746.1"/>
    <property type="molecule type" value="Genomic_DNA"/>
</dbReference>
<feature type="transmembrane region" description="Helical" evidence="6">
    <location>
        <begin position="6"/>
        <end position="25"/>
    </location>
</feature>
<dbReference type="Pfam" id="PF00999">
    <property type="entry name" value="Na_H_Exchanger"/>
    <property type="match status" value="1"/>
</dbReference>
<feature type="region of interest" description="Disordered" evidence="5">
    <location>
        <begin position="434"/>
        <end position="462"/>
    </location>
</feature>
<dbReference type="InterPro" id="IPR038770">
    <property type="entry name" value="Na+/solute_symporter_sf"/>
</dbReference>
<dbReference type="GO" id="GO:0016020">
    <property type="term" value="C:membrane"/>
    <property type="evidence" value="ECO:0007669"/>
    <property type="project" value="UniProtKB-SubCell"/>
</dbReference>
<feature type="transmembrane region" description="Helical" evidence="6">
    <location>
        <begin position="299"/>
        <end position="322"/>
    </location>
</feature>
<dbReference type="Gene3D" id="1.20.1530.20">
    <property type="match status" value="1"/>
</dbReference>
<dbReference type="InterPro" id="IPR006153">
    <property type="entry name" value="Cation/H_exchanger_TM"/>
</dbReference>
<gene>
    <name evidence="8" type="ORF">CAP_8247</name>
</gene>
<comment type="subcellular location">
    <subcellularLocation>
        <location evidence="1">Membrane</location>
        <topology evidence="1">Multi-pass membrane protein</topology>
    </subcellularLocation>
</comment>
<feature type="transmembrane region" description="Helical" evidence="6">
    <location>
        <begin position="334"/>
        <end position="356"/>
    </location>
</feature>
<evidence type="ECO:0000313" key="8">
    <source>
        <dbReference type="EMBL" id="EYF07746.1"/>
    </source>
</evidence>
<dbReference type="STRING" id="1192034.CAP_8247"/>
<dbReference type="Proteomes" id="UP000019678">
    <property type="component" value="Unassembled WGS sequence"/>
</dbReference>
<dbReference type="AlphaFoldDB" id="A0A017TGL5"/>
<evidence type="ECO:0000256" key="5">
    <source>
        <dbReference type="SAM" id="MobiDB-lite"/>
    </source>
</evidence>
<evidence type="ECO:0000256" key="6">
    <source>
        <dbReference type="SAM" id="Phobius"/>
    </source>
</evidence>
<feature type="transmembrane region" description="Helical" evidence="6">
    <location>
        <begin position="37"/>
        <end position="57"/>
    </location>
</feature>
<dbReference type="PANTHER" id="PTHR43021">
    <property type="entry name" value="NA(+)/H(+) ANTIPORTER-RELATED"/>
    <property type="match status" value="1"/>
</dbReference>
<comment type="caution">
    <text evidence="8">The sequence shown here is derived from an EMBL/GenBank/DDBJ whole genome shotgun (WGS) entry which is preliminary data.</text>
</comment>
<feature type="transmembrane region" description="Helical" evidence="6">
    <location>
        <begin position="63"/>
        <end position="81"/>
    </location>
</feature>
<proteinExistence type="predicted"/>
<evidence type="ECO:0000256" key="3">
    <source>
        <dbReference type="ARBA" id="ARBA00022989"/>
    </source>
</evidence>
<dbReference type="PANTHER" id="PTHR43021:SF2">
    <property type="entry name" value="CATION_H+ EXCHANGER DOMAIN-CONTAINING PROTEIN"/>
    <property type="match status" value="1"/>
</dbReference>
<reference evidence="8 9" key="1">
    <citation type="submission" date="2013-05" db="EMBL/GenBank/DDBJ databases">
        <title>Genome assembly of Chondromyces apiculatus DSM 436.</title>
        <authorList>
            <person name="Sharma G."/>
            <person name="Khatri I."/>
            <person name="Kaur C."/>
            <person name="Mayilraj S."/>
            <person name="Subramanian S."/>
        </authorList>
    </citation>
    <scope>NUCLEOTIDE SEQUENCE [LARGE SCALE GENOMIC DNA]</scope>
    <source>
        <strain evidence="8 9">DSM 436</strain>
    </source>
</reference>
<evidence type="ECO:0000256" key="4">
    <source>
        <dbReference type="ARBA" id="ARBA00023136"/>
    </source>
</evidence>
<dbReference type="RefSeq" id="WP_052374324.1">
    <property type="nucleotide sequence ID" value="NZ_ASRX01000008.1"/>
</dbReference>
<feature type="transmembrane region" description="Helical" evidence="6">
    <location>
        <begin position="93"/>
        <end position="117"/>
    </location>
</feature>
<keyword evidence="4 6" id="KW-0472">Membrane</keyword>
<evidence type="ECO:0000313" key="9">
    <source>
        <dbReference type="Proteomes" id="UP000019678"/>
    </source>
</evidence>
<feature type="transmembrane region" description="Helical" evidence="6">
    <location>
        <begin position="362"/>
        <end position="381"/>
    </location>
</feature>
<evidence type="ECO:0000259" key="7">
    <source>
        <dbReference type="Pfam" id="PF00999"/>
    </source>
</evidence>
<dbReference type="OrthoDB" id="5520361at2"/>
<evidence type="ECO:0000256" key="2">
    <source>
        <dbReference type="ARBA" id="ARBA00022692"/>
    </source>
</evidence>
<name>A0A017TGL5_9BACT</name>
<feature type="domain" description="Cation/H+ exchanger transmembrane" evidence="7">
    <location>
        <begin position="18"/>
        <end position="385"/>
    </location>
</feature>
<accession>A0A017TGL5</accession>